<evidence type="ECO:0000313" key="1">
    <source>
        <dbReference type="EMBL" id="HJE23824.1"/>
    </source>
</evidence>
<sequence length="91" mass="9172">MIDGGTGGNGLAMARALRTRGVPLHLVGRDAGRLETAAAELGETGFTEGDVTDPGLCSRVAQEAGARLGGLVYAIGTIQLAPAIRMNVVAP</sequence>
<dbReference type="SUPFAM" id="SSF51735">
    <property type="entry name" value="NAD(P)-binding Rossmann-fold domains"/>
    <property type="match status" value="1"/>
</dbReference>
<reference evidence="1" key="1">
    <citation type="journal article" date="2021" name="PeerJ">
        <title>Extensive microbial diversity within the chicken gut microbiome revealed by metagenomics and culture.</title>
        <authorList>
            <person name="Gilroy R."/>
            <person name="Ravi A."/>
            <person name="Getino M."/>
            <person name="Pursley I."/>
            <person name="Horton D.L."/>
            <person name="Alikhan N.F."/>
            <person name="Baker D."/>
            <person name="Gharbi K."/>
            <person name="Hall N."/>
            <person name="Watson M."/>
            <person name="Adriaenssens E.M."/>
            <person name="Foster-Nyarko E."/>
            <person name="Jarju S."/>
            <person name="Secka A."/>
            <person name="Antonio M."/>
            <person name="Oren A."/>
            <person name="Chaudhuri R.R."/>
            <person name="La Ragione R."/>
            <person name="Hildebrand F."/>
            <person name="Pallen M.J."/>
        </authorList>
    </citation>
    <scope>NUCLEOTIDE SEQUENCE</scope>
    <source>
        <strain evidence="1">316</strain>
    </source>
</reference>
<dbReference type="Pfam" id="PF00106">
    <property type="entry name" value="adh_short"/>
    <property type="match status" value="1"/>
</dbReference>
<accession>A0A921E1W8</accession>
<protein>
    <submittedName>
        <fullName evidence="1">SDR family NAD(P)-dependent oxidoreductase</fullName>
    </submittedName>
</protein>
<proteinExistence type="predicted"/>
<dbReference type="Proteomes" id="UP000742631">
    <property type="component" value="Unassembled WGS sequence"/>
</dbReference>
<dbReference type="InterPro" id="IPR002347">
    <property type="entry name" value="SDR_fam"/>
</dbReference>
<evidence type="ECO:0000313" key="2">
    <source>
        <dbReference type="Proteomes" id="UP000742631"/>
    </source>
</evidence>
<dbReference type="AlphaFoldDB" id="A0A921E1W8"/>
<gene>
    <name evidence="1" type="ORF">K8W01_09225</name>
</gene>
<comment type="caution">
    <text evidence="1">The sequence shown here is derived from an EMBL/GenBank/DDBJ whole genome shotgun (WGS) entry which is preliminary data.</text>
</comment>
<organism evidence="1 2">
    <name type="scientific">Methylorubrum populi</name>
    <dbReference type="NCBI Taxonomy" id="223967"/>
    <lineage>
        <taxon>Bacteria</taxon>
        <taxon>Pseudomonadati</taxon>
        <taxon>Pseudomonadota</taxon>
        <taxon>Alphaproteobacteria</taxon>
        <taxon>Hyphomicrobiales</taxon>
        <taxon>Methylobacteriaceae</taxon>
        <taxon>Methylorubrum</taxon>
    </lineage>
</organism>
<dbReference type="Gene3D" id="3.40.50.720">
    <property type="entry name" value="NAD(P)-binding Rossmann-like Domain"/>
    <property type="match status" value="1"/>
</dbReference>
<reference evidence="1" key="2">
    <citation type="submission" date="2021-09" db="EMBL/GenBank/DDBJ databases">
        <authorList>
            <person name="Gilroy R."/>
        </authorList>
    </citation>
    <scope>NUCLEOTIDE SEQUENCE</scope>
    <source>
        <strain evidence="1">316</strain>
    </source>
</reference>
<dbReference type="EMBL" id="DYYG01000030">
    <property type="protein sequence ID" value="HJE23824.1"/>
    <property type="molecule type" value="Genomic_DNA"/>
</dbReference>
<name>A0A921E1W8_9HYPH</name>
<dbReference type="InterPro" id="IPR036291">
    <property type="entry name" value="NAD(P)-bd_dom_sf"/>
</dbReference>